<organism evidence="2 3">
    <name type="scientific">Crucibulum laeve</name>
    <dbReference type="NCBI Taxonomy" id="68775"/>
    <lineage>
        <taxon>Eukaryota</taxon>
        <taxon>Fungi</taxon>
        <taxon>Dikarya</taxon>
        <taxon>Basidiomycota</taxon>
        <taxon>Agaricomycotina</taxon>
        <taxon>Agaricomycetes</taxon>
        <taxon>Agaricomycetidae</taxon>
        <taxon>Agaricales</taxon>
        <taxon>Agaricineae</taxon>
        <taxon>Nidulariaceae</taxon>
        <taxon>Crucibulum</taxon>
    </lineage>
</organism>
<dbReference type="OrthoDB" id="2527272at2759"/>
<name>A0A5C3LIX7_9AGAR</name>
<evidence type="ECO:0000313" key="2">
    <source>
        <dbReference type="EMBL" id="TFK31826.1"/>
    </source>
</evidence>
<accession>A0A5C3LIX7</accession>
<dbReference type="InterPro" id="IPR040898">
    <property type="entry name" value="CxC6"/>
</dbReference>
<dbReference type="Proteomes" id="UP000308652">
    <property type="component" value="Unassembled WGS sequence"/>
</dbReference>
<evidence type="ECO:0000313" key="3">
    <source>
        <dbReference type="Proteomes" id="UP000308652"/>
    </source>
</evidence>
<feature type="domain" description="CxC6 like cysteine cluster associated with KDZ" evidence="1">
    <location>
        <begin position="110"/>
        <end position="173"/>
    </location>
</feature>
<proteinExistence type="predicted"/>
<sequence>MAIILMEPFKGSFKIYQMYKFYLYCLFVHKQWGVKLLNVLDILYFRNIITGDDPAAVVGIDENQQVPILTGDDADLAAQDAACSQLEAENGMDIDNNSSECEDSLVKMVVLDGIVMGPTHCAFENCIQSIANIQQGVFCAEDDILHFGLCHIKNCNSSKAENSQTCQVHQHNWQSHIIRFGWQTLLGIHRITRHSEEEQHIWLPQVNRQQPVHDEIQAPNQQHTNYFIAPQFYCVETICAPCGVVIAWTKFAKAESPTNILEFLDSVYPTADLQPNYVFIDKACLLLCTAVQHGAWDVWGQTTCFIVDSYHYINHCTTDYIC</sequence>
<keyword evidence="3" id="KW-1185">Reference proteome</keyword>
<reference evidence="2 3" key="1">
    <citation type="journal article" date="2019" name="Nat. Ecol. Evol.">
        <title>Megaphylogeny resolves global patterns of mushroom evolution.</title>
        <authorList>
            <person name="Varga T."/>
            <person name="Krizsan K."/>
            <person name="Foldi C."/>
            <person name="Dima B."/>
            <person name="Sanchez-Garcia M."/>
            <person name="Sanchez-Ramirez S."/>
            <person name="Szollosi G.J."/>
            <person name="Szarkandi J.G."/>
            <person name="Papp V."/>
            <person name="Albert L."/>
            <person name="Andreopoulos W."/>
            <person name="Angelini C."/>
            <person name="Antonin V."/>
            <person name="Barry K.W."/>
            <person name="Bougher N.L."/>
            <person name="Buchanan P."/>
            <person name="Buyck B."/>
            <person name="Bense V."/>
            <person name="Catcheside P."/>
            <person name="Chovatia M."/>
            <person name="Cooper J."/>
            <person name="Damon W."/>
            <person name="Desjardin D."/>
            <person name="Finy P."/>
            <person name="Geml J."/>
            <person name="Haridas S."/>
            <person name="Hughes K."/>
            <person name="Justo A."/>
            <person name="Karasinski D."/>
            <person name="Kautmanova I."/>
            <person name="Kiss B."/>
            <person name="Kocsube S."/>
            <person name="Kotiranta H."/>
            <person name="LaButti K.M."/>
            <person name="Lechner B.E."/>
            <person name="Liimatainen K."/>
            <person name="Lipzen A."/>
            <person name="Lukacs Z."/>
            <person name="Mihaltcheva S."/>
            <person name="Morgado L.N."/>
            <person name="Niskanen T."/>
            <person name="Noordeloos M.E."/>
            <person name="Ohm R.A."/>
            <person name="Ortiz-Santana B."/>
            <person name="Ovrebo C."/>
            <person name="Racz N."/>
            <person name="Riley R."/>
            <person name="Savchenko A."/>
            <person name="Shiryaev A."/>
            <person name="Soop K."/>
            <person name="Spirin V."/>
            <person name="Szebenyi C."/>
            <person name="Tomsovsky M."/>
            <person name="Tulloss R.E."/>
            <person name="Uehling J."/>
            <person name="Grigoriev I.V."/>
            <person name="Vagvolgyi C."/>
            <person name="Papp T."/>
            <person name="Martin F.M."/>
            <person name="Miettinen O."/>
            <person name="Hibbett D.S."/>
            <person name="Nagy L.G."/>
        </authorList>
    </citation>
    <scope>NUCLEOTIDE SEQUENCE [LARGE SCALE GENOMIC DNA]</scope>
    <source>
        <strain evidence="2 3">CBS 166.37</strain>
    </source>
</reference>
<dbReference type="AlphaFoldDB" id="A0A5C3LIX7"/>
<dbReference type="Pfam" id="PF18721">
    <property type="entry name" value="CxC6"/>
    <property type="match status" value="1"/>
</dbReference>
<gene>
    <name evidence="2" type="ORF">BDQ12DRAFT_701426</name>
</gene>
<evidence type="ECO:0000259" key="1">
    <source>
        <dbReference type="Pfam" id="PF18721"/>
    </source>
</evidence>
<dbReference type="EMBL" id="ML213703">
    <property type="protein sequence ID" value="TFK31826.1"/>
    <property type="molecule type" value="Genomic_DNA"/>
</dbReference>
<protein>
    <recommendedName>
        <fullName evidence="1">CxC6 like cysteine cluster associated with KDZ domain-containing protein</fullName>
    </recommendedName>
</protein>